<evidence type="ECO:0000256" key="1">
    <source>
        <dbReference type="ARBA" id="ARBA00006347"/>
    </source>
</evidence>
<dbReference type="PANTHER" id="PTHR18929">
    <property type="entry name" value="PROTEIN DISULFIDE ISOMERASE"/>
    <property type="match status" value="1"/>
</dbReference>
<dbReference type="SUPFAM" id="SSF52833">
    <property type="entry name" value="Thioredoxin-like"/>
    <property type="match status" value="4"/>
</dbReference>
<dbReference type="OrthoDB" id="1935635at2759"/>
<dbReference type="PANTHER" id="PTHR18929:SF214">
    <property type="entry name" value="THIOREDOXIN DOMAIN-CONTAINING PROTEIN"/>
    <property type="match status" value="1"/>
</dbReference>
<keyword evidence="4" id="KW-1185">Reference proteome</keyword>
<feature type="domain" description="Thioredoxin" evidence="2">
    <location>
        <begin position="207"/>
        <end position="355"/>
    </location>
</feature>
<sequence length="665" mass="74252">MESSAISISSKVGEALKQMAPIEPVQNLAASLLNGEAVLAKVDATAETGLAKRFHIQGYPTIMMFVNGVSSGVYYDERTGLEGADSEELYVASKQHLDIDFYITTDADVARFLHIGDNRPALAVMRKINGKSTISEFISALKSLPTANPFDDDKMRAEKQVFNGLSDQEKSSWLENAMIGDLSEKPMDIVSSNERTMMNMFPGDLETSWPDKAIANPVNDHVDSSRRDEPMVDEKDVVVLTIENFSGFVARNQYVMLNFYAPWCTWSQKLAPEYAAAATILKDEVVLAKIDATAEPELAKLYEIKEYPTVYLLVGGSQKEAQLLLAHRAVLVMGVLNTLEGPGSDVLRAVSEDHKEVNLYQTANVDVASSLSDDQPVVNALNDHEKSLWSNKGETNIAHNHVESSLEDKPRLVDEKDVLVLTRINISDFLAKNRYVMLVFYAPWCYWSQRLAPEYAAAATLLKDEAALAKVNCTLEVELAREYEIKAYPTMIFLIGEDQKKMNVVAQNVEKTVEAERILADKSMMSILGDKSMMIMAFLDNLQGPDSEEVSAASKLHVDVKFYQTADADVAQSFHIDPEIKRPALVMLKRNAPNGWRIVNFDGPFTRTAISDFVSTYRVPSVITFREEDASRIFDDPLKKLWLFAPRDSWEARNIFEEAAYAFQG</sequence>
<dbReference type="Gene3D" id="3.40.30.10">
    <property type="entry name" value="Glutaredoxin"/>
    <property type="match status" value="4"/>
</dbReference>
<dbReference type="InterPro" id="IPR013766">
    <property type="entry name" value="Thioredoxin_domain"/>
</dbReference>
<evidence type="ECO:0000313" key="4">
    <source>
        <dbReference type="Proteomes" id="UP001141552"/>
    </source>
</evidence>
<dbReference type="Pfam" id="PF00085">
    <property type="entry name" value="Thioredoxin"/>
    <property type="match status" value="3"/>
</dbReference>
<gene>
    <name evidence="3" type="ORF">Tsubulata_035241</name>
</gene>
<evidence type="ECO:0000313" key="3">
    <source>
        <dbReference type="EMBL" id="KAJ4838152.1"/>
    </source>
</evidence>
<dbReference type="GO" id="GO:0005783">
    <property type="term" value="C:endoplasmic reticulum"/>
    <property type="evidence" value="ECO:0007669"/>
    <property type="project" value="TreeGrafter"/>
</dbReference>
<dbReference type="GO" id="GO:0003756">
    <property type="term" value="F:protein disulfide isomerase activity"/>
    <property type="evidence" value="ECO:0007669"/>
    <property type="project" value="TreeGrafter"/>
</dbReference>
<dbReference type="GO" id="GO:0006457">
    <property type="term" value="P:protein folding"/>
    <property type="evidence" value="ECO:0007669"/>
    <property type="project" value="TreeGrafter"/>
</dbReference>
<accession>A0A9Q0FV89</accession>
<organism evidence="3 4">
    <name type="scientific">Turnera subulata</name>
    <dbReference type="NCBI Taxonomy" id="218843"/>
    <lineage>
        <taxon>Eukaryota</taxon>
        <taxon>Viridiplantae</taxon>
        <taxon>Streptophyta</taxon>
        <taxon>Embryophyta</taxon>
        <taxon>Tracheophyta</taxon>
        <taxon>Spermatophyta</taxon>
        <taxon>Magnoliopsida</taxon>
        <taxon>eudicotyledons</taxon>
        <taxon>Gunneridae</taxon>
        <taxon>Pentapetalae</taxon>
        <taxon>rosids</taxon>
        <taxon>fabids</taxon>
        <taxon>Malpighiales</taxon>
        <taxon>Passifloraceae</taxon>
        <taxon>Turnera</taxon>
    </lineage>
</organism>
<dbReference type="EMBL" id="JAKUCV010003641">
    <property type="protein sequence ID" value="KAJ4838152.1"/>
    <property type="molecule type" value="Genomic_DNA"/>
</dbReference>
<dbReference type="GO" id="GO:0034976">
    <property type="term" value="P:response to endoplasmic reticulum stress"/>
    <property type="evidence" value="ECO:0007669"/>
    <property type="project" value="TreeGrafter"/>
</dbReference>
<feature type="domain" description="Thioredoxin" evidence="2">
    <location>
        <begin position="369"/>
        <end position="529"/>
    </location>
</feature>
<feature type="non-terminal residue" evidence="3">
    <location>
        <position position="1"/>
    </location>
</feature>
<dbReference type="Pfam" id="PF13848">
    <property type="entry name" value="Thioredoxin_6"/>
    <property type="match status" value="1"/>
</dbReference>
<dbReference type="PROSITE" id="PS51352">
    <property type="entry name" value="THIOREDOXIN_2"/>
    <property type="match status" value="2"/>
</dbReference>
<dbReference type="CDD" id="cd02961">
    <property type="entry name" value="PDI_a_family"/>
    <property type="match status" value="3"/>
</dbReference>
<dbReference type="InterPro" id="IPR036249">
    <property type="entry name" value="Thioredoxin-like_sf"/>
</dbReference>
<reference evidence="3" key="2">
    <citation type="journal article" date="2023" name="Plants (Basel)">
        <title>Annotation of the Turnera subulata (Passifloraceae) Draft Genome Reveals the S-Locus Evolved after the Divergence of Turneroideae from Passifloroideae in a Stepwise Manner.</title>
        <authorList>
            <person name="Henning P.M."/>
            <person name="Roalson E.H."/>
            <person name="Mir W."/>
            <person name="McCubbin A.G."/>
            <person name="Shore J.S."/>
        </authorList>
    </citation>
    <scope>NUCLEOTIDE SEQUENCE</scope>
    <source>
        <strain evidence="3">F60SS</strain>
    </source>
</reference>
<name>A0A9Q0FV89_9ROSI</name>
<protein>
    <recommendedName>
        <fullName evidence="2">Thioredoxin domain-containing protein</fullName>
    </recommendedName>
</protein>
<comment type="similarity">
    <text evidence="1">Belongs to the protein disulfide isomerase family.</text>
</comment>
<evidence type="ECO:0000259" key="2">
    <source>
        <dbReference type="PROSITE" id="PS51352"/>
    </source>
</evidence>
<dbReference type="CDD" id="cd02981">
    <property type="entry name" value="PDI_b_family"/>
    <property type="match status" value="1"/>
</dbReference>
<comment type="caution">
    <text evidence="3">The sequence shown here is derived from an EMBL/GenBank/DDBJ whole genome shotgun (WGS) entry which is preliminary data.</text>
</comment>
<reference evidence="3" key="1">
    <citation type="submission" date="2022-02" db="EMBL/GenBank/DDBJ databases">
        <authorList>
            <person name="Henning P.M."/>
            <person name="McCubbin A.G."/>
            <person name="Shore J.S."/>
        </authorList>
    </citation>
    <scope>NUCLEOTIDE SEQUENCE</scope>
    <source>
        <strain evidence="3">F60SS</strain>
        <tissue evidence="3">Leaves</tissue>
    </source>
</reference>
<dbReference type="Proteomes" id="UP001141552">
    <property type="component" value="Unassembled WGS sequence"/>
</dbReference>
<dbReference type="AlphaFoldDB" id="A0A9Q0FV89"/>
<proteinExistence type="inferred from homology"/>